<accession>W7HS26</accession>
<reference evidence="2 3" key="1">
    <citation type="submission" date="2013-05" db="EMBL/GenBank/DDBJ databases">
        <title>Drechslerella stenobrocha genome reveals carnivorous origination and mechanical trapping mechanism of predatory fungi.</title>
        <authorList>
            <person name="Liu X."/>
            <person name="Zhang W."/>
            <person name="Liu K."/>
        </authorList>
    </citation>
    <scope>NUCLEOTIDE SEQUENCE [LARGE SCALE GENOMIC DNA]</scope>
    <source>
        <strain evidence="2 3">248</strain>
    </source>
</reference>
<dbReference type="OrthoDB" id="2120038at2759"/>
<gene>
    <name evidence="2" type="ORF">DRE_04757</name>
</gene>
<dbReference type="GO" id="GO:0005739">
    <property type="term" value="C:mitochondrion"/>
    <property type="evidence" value="ECO:0007669"/>
    <property type="project" value="InterPro"/>
</dbReference>
<dbReference type="PANTHER" id="PTHR42100">
    <property type="entry name" value="OXIDOREDUCTASE 178 KDA SUBUNIT, PUTATIVE (AFU_ORTHOLOGUE AFUA_8G04320)-RELATED"/>
    <property type="match status" value="1"/>
</dbReference>
<dbReference type="EMBL" id="KI966422">
    <property type="protein sequence ID" value="EWC45964.1"/>
    <property type="molecule type" value="Genomic_DNA"/>
</dbReference>
<dbReference type="PANTHER" id="PTHR42100:SF1">
    <property type="entry name" value="OXIDOREDUCTASE 178 KDA SUBUNIT, PUTATIVE (AFU_ORTHOLOGUE AFUA_8G04320)-RELATED"/>
    <property type="match status" value="1"/>
</dbReference>
<keyword evidence="1" id="KW-0812">Transmembrane</keyword>
<proteinExistence type="predicted"/>
<feature type="transmembrane region" description="Helical" evidence="1">
    <location>
        <begin position="54"/>
        <end position="72"/>
    </location>
</feature>
<organism evidence="2 3">
    <name type="scientific">Drechslerella stenobrocha 248</name>
    <dbReference type="NCBI Taxonomy" id="1043628"/>
    <lineage>
        <taxon>Eukaryota</taxon>
        <taxon>Fungi</taxon>
        <taxon>Dikarya</taxon>
        <taxon>Ascomycota</taxon>
        <taxon>Pezizomycotina</taxon>
        <taxon>Orbiliomycetes</taxon>
        <taxon>Orbiliales</taxon>
        <taxon>Orbiliaceae</taxon>
        <taxon>Drechslerella</taxon>
    </lineage>
</organism>
<evidence type="ECO:0000313" key="3">
    <source>
        <dbReference type="Proteomes" id="UP000024837"/>
    </source>
</evidence>
<evidence type="ECO:0000256" key="1">
    <source>
        <dbReference type="SAM" id="Phobius"/>
    </source>
</evidence>
<name>W7HS26_9PEZI</name>
<dbReference type="HOGENOM" id="CLU_1626621_0_0_1"/>
<evidence type="ECO:0000313" key="2">
    <source>
        <dbReference type="EMBL" id="EWC45964.1"/>
    </source>
</evidence>
<dbReference type="AlphaFoldDB" id="W7HS26"/>
<protein>
    <submittedName>
        <fullName evidence="2">Uncharacterized protein</fullName>
    </submittedName>
</protein>
<keyword evidence="3" id="KW-1185">Reference proteome</keyword>
<keyword evidence="1" id="KW-1133">Transmembrane helix</keyword>
<keyword evidence="1" id="KW-0472">Membrane</keyword>
<sequence length="164" mass="19153">MLSRRLLVRPFPRRSPSSAVNIQRRYTSHFDGPSANARTEFKPDFTTQETVPNWVYIASGTIFAAYVLYGYIMPTETTWLTQFLSPDSETRKAQEEISNRHTAFIEQAARDKHLFLQSPTSRTLPMRFPERFNMHSPLNHDVGHTRGILMDQLEEHYRKENPPK</sequence>
<dbReference type="Proteomes" id="UP000024837">
    <property type="component" value="Unassembled WGS sequence"/>
</dbReference>
<dbReference type="InterPro" id="IPR034444">
    <property type="entry name" value="Nuo17.8"/>
</dbReference>